<keyword evidence="1" id="KW-0472">Membrane</keyword>
<dbReference type="Proteomes" id="UP000603865">
    <property type="component" value="Unassembled WGS sequence"/>
</dbReference>
<dbReference type="EMBL" id="BMQL01000103">
    <property type="protein sequence ID" value="GGR40263.1"/>
    <property type="molecule type" value="Genomic_DNA"/>
</dbReference>
<evidence type="ECO:0000313" key="2">
    <source>
        <dbReference type="EMBL" id="GGR40263.1"/>
    </source>
</evidence>
<evidence type="ECO:0000256" key="1">
    <source>
        <dbReference type="SAM" id="Phobius"/>
    </source>
</evidence>
<keyword evidence="1" id="KW-0812">Transmembrane</keyword>
<reference evidence="2" key="1">
    <citation type="journal article" date="2014" name="Int. J. Syst. Evol. Microbiol.">
        <title>Complete genome sequence of Corynebacterium casei LMG S-19264T (=DSM 44701T), isolated from a smear-ripened cheese.</title>
        <authorList>
            <consortium name="US DOE Joint Genome Institute (JGI-PGF)"/>
            <person name="Walter F."/>
            <person name="Albersmeier A."/>
            <person name="Kalinowski J."/>
            <person name="Ruckert C."/>
        </authorList>
    </citation>
    <scope>NUCLEOTIDE SEQUENCE</scope>
    <source>
        <strain evidence="2">JCM 31311</strain>
    </source>
</reference>
<proteinExistence type="predicted"/>
<accession>A0A918FK02</accession>
<feature type="transmembrane region" description="Helical" evidence="1">
    <location>
        <begin position="20"/>
        <end position="37"/>
    </location>
</feature>
<gene>
    <name evidence="2" type="ORF">GCM10008957_56000</name>
</gene>
<protein>
    <submittedName>
        <fullName evidence="2">Uncharacterized protein</fullName>
    </submittedName>
</protein>
<comment type="caution">
    <text evidence="2">The sequence shown here is derived from an EMBL/GenBank/DDBJ whole genome shotgun (WGS) entry which is preliminary data.</text>
</comment>
<keyword evidence="1" id="KW-1133">Transmembrane helix</keyword>
<keyword evidence="3" id="KW-1185">Reference proteome</keyword>
<sequence length="126" mass="13635">MDMPYFFPSVPLTMPDSLPLWLSAVLAAVFASAMRVWRERTLRRRAGLRSSPLLDAVPDVVLGTLAGVCLVLLDGEFRPLAPGSVWLLATLGGAAGPKLLESLSPLVARARGLDEGGPREERRQQE</sequence>
<name>A0A918FK02_9DEIO</name>
<reference evidence="2" key="2">
    <citation type="submission" date="2020-09" db="EMBL/GenBank/DDBJ databases">
        <authorList>
            <person name="Sun Q."/>
            <person name="Ohkuma M."/>
        </authorList>
    </citation>
    <scope>NUCLEOTIDE SEQUENCE</scope>
    <source>
        <strain evidence="2">JCM 31311</strain>
    </source>
</reference>
<organism evidence="2 3">
    <name type="scientific">Deinococcus ruber</name>
    <dbReference type="NCBI Taxonomy" id="1848197"/>
    <lineage>
        <taxon>Bacteria</taxon>
        <taxon>Thermotogati</taxon>
        <taxon>Deinococcota</taxon>
        <taxon>Deinococci</taxon>
        <taxon>Deinococcales</taxon>
        <taxon>Deinococcaceae</taxon>
        <taxon>Deinococcus</taxon>
    </lineage>
</organism>
<dbReference type="AlphaFoldDB" id="A0A918FK02"/>
<evidence type="ECO:0000313" key="3">
    <source>
        <dbReference type="Proteomes" id="UP000603865"/>
    </source>
</evidence>